<protein>
    <submittedName>
        <fullName evidence="1">30285_t:CDS:1</fullName>
    </submittedName>
</protein>
<accession>A0ABN7W223</accession>
<proteinExistence type="predicted"/>
<dbReference type="Proteomes" id="UP000789901">
    <property type="component" value="Unassembled WGS sequence"/>
</dbReference>
<keyword evidence="2" id="KW-1185">Reference proteome</keyword>
<evidence type="ECO:0000313" key="1">
    <source>
        <dbReference type="EMBL" id="CAG8810329.1"/>
    </source>
</evidence>
<dbReference type="EMBL" id="CAJVQB010027307">
    <property type="protein sequence ID" value="CAG8810329.1"/>
    <property type="molecule type" value="Genomic_DNA"/>
</dbReference>
<evidence type="ECO:0000313" key="2">
    <source>
        <dbReference type="Proteomes" id="UP000789901"/>
    </source>
</evidence>
<sequence length="82" mass="9802">MPLEDELKLSVAFESNEVLTDTPSIQKRRAFAIRNHKRNISRQELIEEQRIDWKRCEFVKSCIKRNISLNDNAEQNKKKLFI</sequence>
<gene>
    <name evidence="1" type="ORF">GMARGA_LOCUS25069</name>
</gene>
<name>A0ABN7W223_GIGMA</name>
<comment type="caution">
    <text evidence="1">The sequence shown here is derived from an EMBL/GenBank/DDBJ whole genome shotgun (WGS) entry which is preliminary data.</text>
</comment>
<reference evidence="1 2" key="1">
    <citation type="submission" date="2021-06" db="EMBL/GenBank/DDBJ databases">
        <authorList>
            <person name="Kallberg Y."/>
            <person name="Tangrot J."/>
            <person name="Rosling A."/>
        </authorList>
    </citation>
    <scope>NUCLEOTIDE SEQUENCE [LARGE SCALE GENOMIC DNA]</scope>
    <source>
        <strain evidence="1 2">120-4 pot B 10/14</strain>
    </source>
</reference>
<organism evidence="1 2">
    <name type="scientific">Gigaspora margarita</name>
    <dbReference type="NCBI Taxonomy" id="4874"/>
    <lineage>
        <taxon>Eukaryota</taxon>
        <taxon>Fungi</taxon>
        <taxon>Fungi incertae sedis</taxon>
        <taxon>Mucoromycota</taxon>
        <taxon>Glomeromycotina</taxon>
        <taxon>Glomeromycetes</taxon>
        <taxon>Diversisporales</taxon>
        <taxon>Gigasporaceae</taxon>
        <taxon>Gigaspora</taxon>
    </lineage>
</organism>